<dbReference type="PRINTS" id="PR00092">
    <property type="entry name" value="TYROSINASE"/>
</dbReference>
<protein>
    <submittedName>
        <fullName evidence="5">Unnamed protein product</fullName>
    </submittedName>
</protein>
<dbReference type="PANTHER" id="PTHR11474:SF126">
    <property type="entry name" value="TYROSINASE-LIKE PROTEIN TYR-1-RELATED"/>
    <property type="match status" value="1"/>
</dbReference>
<evidence type="ECO:0000256" key="2">
    <source>
        <dbReference type="ARBA" id="ARBA00023008"/>
    </source>
</evidence>
<name>A0AAN4YMH1_ASPOZ</name>
<keyword evidence="2" id="KW-0186">Copper</keyword>
<keyword evidence="1" id="KW-0479">Metal-binding</keyword>
<dbReference type="SUPFAM" id="SSF48056">
    <property type="entry name" value="Di-copper centre-containing domain"/>
    <property type="match status" value="1"/>
</dbReference>
<dbReference type="GO" id="GO:0016491">
    <property type="term" value="F:oxidoreductase activity"/>
    <property type="evidence" value="ECO:0007669"/>
    <property type="project" value="InterPro"/>
</dbReference>
<dbReference type="PANTHER" id="PTHR11474">
    <property type="entry name" value="TYROSINASE FAMILY MEMBER"/>
    <property type="match status" value="1"/>
</dbReference>
<keyword evidence="3" id="KW-0732">Signal</keyword>
<evidence type="ECO:0000313" key="6">
    <source>
        <dbReference type="Proteomes" id="UP001165205"/>
    </source>
</evidence>
<comment type="caution">
    <text evidence="5">The sequence shown here is derived from an EMBL/GenBank/DDBJ whole genome shotgun (WGS) entry which is preliminary data.</text>
</comment>
<proteinExistence type="predicted"/>
<feature type="signal peptide" evidence="3">
    <location>
        <begin position="1"/>
        <end position="20"/>
    </location>
</feature>
<feature type="chain" id="PRO_5043027789" evidence="3">
    <location>
        <begin position="21"/>
        <end position="337"/>
    </location>
</feature>
<dbReference type="Proteomes" id="UP001165205">
    <property type="component" value="Unassembled WGS sequence"/>
</dbReference>
<evidence type="ECO:0000313" key="5">
    <source>
        <dbReference type="EMBL" id="GMG29231.1"/>
    </source>
</evidence>
<dbReference type="InterPro" id="IPR002227">
    <property type="entry name" value="Tyrosinase_Cu-bd"/>
</dbReference>
<dbReference type="AlphaFoldDB" id="A0AAN4YMH1"/>
<dbReference type="InterPro" id="IPR050316">
    <property type="entry name" value="Tyrosinase/Hemocyanin"/>
</dbReference>
<feature type="domain" description="Tyrosinase copper-binding" evidence="4">
    <location>
        <begin position="255"/>
        <end position="266"/>
    </location>
</feature>
<sequence>MKYSVFSAALTLAVSVSAAAFPKMSSNVDKRETVSQFIPEYFTGSCSKEKMTIRKEWRHLTAKQQTSFLDAVQCLMDKPAKSGLTATTSRFSDLQALHRGMTNTAHADIIHHVLYWPHTVSLLRLPFAYSLYAKLHQRWWDEQKDADSGNMWQSSMWGPDAFGGNGTGSDLCVIDGRFSNYTLHIGPGDEDTDYCLRRAWDNENAIANANSTALNNCNAYNTFSPWWDCISNIPHKGIHTYIGGVMADIKSSPGDPIFFMHHMYIDRVWWKWQKEDPINRLYDISGPTLNHTANVEPAGGWQNATLHYELSSFNIKPNVTIGEVMNTQGGYLCYGYD</sequence>
<accession>A0AAN4YMH1</accession>
<evidence type="ECO:0000256" key="3">
    <source>
        <dbReference type="SAM" id="SignalP"/>
    </source>
</evidence>
<dbReference type="Pfam" id="PF00264">
    <property type="entry name" value="Tyrosinase"/>
    <property type="match status" value="1"/>
</dbReference>
<evidence type="ECO:0000256" key="1">
    <source>
        <dbReference type="ARBA" id="ARBA00022723"/>
    </source>
</evidence>
<evidence type="ECO:0000259" key="4">
    <source>
        <dbReference type="PROSITE" id="PS00498"/>
    </source>
</evidence>
<dbReference type="PROSITE" id="PS00498">
    <property type="entry name" value="TYROSINASE_2"/>
    <property type="match status" value="1"/>
</dbReference>
<organism evidence="5 6">
    <name type="scientific">Aspergillus oryzae</name>
    <name type="common">Yellow koji mold</name>
    <dbReference type="NCBI Taxonomy" id="5062"/>
    <lineage>
        <taxon>Eukaryota</taxon>
        <taxon>Fungi</taxon>
        <taxon>Dikarya</taxon>
        <taxon>Ascomycota</taxon>
        <taxon>Pezizomycotina</taxon>
        <taxon>Eurotiomycetes</taxon>
        <taxon>Eurotiomycetidae</taxon>
        <taxon>Eurotiales</taxon>
        <taxon>Aspergillaceae</taxon>
        <taxon>Aspergillus</taxon>
        <taxon>Aspergillus subgen. Circumdati</taxon>
    </lineage>
</organism>
<gene>
    <name evidence="5" type="ORF">Aory04_000551400</name>
</gene>
<dbReference type="EMBL" id="BSYA01000054">
    <property type="protein sequence ID" value="GMG29231.1"/>
    <property type="molecule type" value="Genomic_DNA"/>
</dbReference>
<dbReference type="Gene3D" id="1.10.1280.10">
    <property type="entry name" value="Di-copper center containing domain from catechol oxidase"/>
    <property type="match status" value="1"/>
</dbReference>
<reference evidence="5" key="1">
    <citation type="submission" date="2023-04" db="EMBL/GenBank/DDBJ databases">
        <title>Aspergillus oryzae NBRC 4228.</title>
        <authorList>
            <person name="Ichikawa N."/>
            <person name="Sato H."/>
            <person name="Tonouchi N."/>
        </authorList>
    </citation>
    <scope>NUCLEOTIDE SEQUENCE</scope>
    <source>
        <strain evidence="5">NBRC 4228</strain>
    </source>
</reference>
<dbReference type="GO" id="GO:0046872">
    <property type="term" value="F:metal ion binding"/>
    <property type="evidence" value="ECO:0007669"/>
    <property type="project" value="UniProtKB-KW"/>
</dbReference>
<dbReference type="InterPro" id="IPR008922">
    <property type="entry name" value="Di-copper_centre_dom_sf"/>
</dbReference>